<accession>A0A7S3QN82</accession>
<feature type="region of interest" description="Disordered" evidence="2">
    <location>
        <begin position="319"/>
        <end position="421"/>
    </location>
</feature>
<feature type="region of interest" description="Disordered" evidence="2">
    <location>
        <begin position="623"/>
        <end position="781"/>
    </location>
</feature>
<reference evidence="3" key="1">
    <citation type="submission" date="2021-01" db="EMBL/GenBank/DDBJ databases">
        <authorList>
            <person name="Corre E."/>
            <person name="Pelletier E."/>
            <person name="Niang G."/>
            <person name="Scheremetjew M."/>
            <person name="Finn R."/>
            <person name="Kale V."/>
            <person name="Holt S."/>
            <person name="Cochrane G."/>
            <person name="Meng A."/>
            <person name="Brown T."/>
            <person name="Cohen L."/>
        </authorList>
    </citation>
    <scope>NUCLEOTIDE SEQUENCE</scope>
    <source>
        <strain evidence="3">CCMP1320</strain>
    </source>
</reference>
<feature type="compositionally biased region" description="Low complexity" evidence="2">
    <location>
        <begin position="386"/>
        <end position="421"/>
    </location>
</feature>
<comment type="similarity">
    <text evidence="1">Belongs to the LTV1 family.</text>
</comment>
<evidence type="ECO:0008006" key="4">
    <source>
        <dbReference type="Google" id="ProtNLM"/>
    </source>
</evidence>
<dbReference type="AlphaFoldDB" id="A0A7S3QN82"/>
<dbReference type="GO" id="GO:0005634">
    <property type="term" value="C:nucleus"/>
    <property type="evidence" value="ECO:0007669"/>
    <property type="project" value="TreeGrafter"/>
</dbReference>
<sequence>MVKKKWIDKSKATTFTLTRKYVDSDEEDAGASKQHQGGGFGPGEEDMDPELAELFGMASIYDDASYELSEERRQAILELGLPDDGYDYLRHLRAAGPQRAGGLKPLSSNQLDASQQASTSAGLPAASASAAAAAPSSNNAASTSSAPGPRTAADIAAEVLAAAPDGPSVHIDAPRWAAPPPDVRLVDARALSLAEQHAKRQDELSALEAAATVSAFSRTADAKLAARGRLAAELAELEAAMRTMEEEEERVRYQHSTSQAKASSTHAKAHASHHHQQQQQQQQHPQQQQQQGASAQEEVEEEGEEGDWDEWMDQFVVTATAPPPAPAPYSATRALQPAHEGGTGDAGLQGEGMGEEGSEWERGEESEEGCESEGDIVGPLGGGMAGLAPGLGKAGAHSVHSARMGGSSRAGSVAGGAAREGSIASSYWRDERCDRRDTLDVIDQRFEHVALQYEDGDMGELDEEVAERARGTADISAFGNVLQEFLDEQAQLESEQGAVPPADRWEGVDASTVPVLADMDDSQFEAWMQRKQANGNIAGTSANRKVEALEDQDPAVIAAVKARIAAVAARMEAQGTHLQGGEQEVEPLGPEGRKVVVEDRGERWDCESVLSLRSNLENHPRKIVESVVKPQSRTGSRNGPAITLSAKTGMPVSSGRAHALKSSLAAGSIPEEGGEQGPVESAAHRADSSDECSSSGSGSDSGGEDAASVAFSIATTARQKGESAEERRARKNAVKELRRASRASKKELKGLFKAEAGKQKRQAAGKAAAGGARGGSTFVIP</sequence>
<dbReference type="PANTHER" id="PTHR21531:SF0">
    <property type="entry name" value="PROTEIN LTV1 HOMOLOG"/>
    <property type="match status" value="1"/>
</dbReference>
<feature type="compositionally biased region" description="Low complexity" evidence="2">
    <location>
        <begin position="691"/>
        <end position="710"/>
    </location>
</feature>
<dbReference type="GO" id="GO:0005829">
    <property type="term" value="C:cytosol"/>
    <property type="evidence" value="ECO:0007669"/>
    <property type="project" value="TreeGrafter"/>
</dbReference>
<feature type="compositionally biased region" description="Low complexity" evidence="2">
    <location>
        <begin position="277"/>
        <end position="296"/>
    </location>
</feature>
<feature type="compositionally biased region" description="Low complexity" evidence="2">
    <location>
        <begin position="254"/>
        <end position="266"/>
    </location>
</feature>
<feature type="region of interest" description="Disordered" evidence="2">
    <location>
        <begin position="21"/>
        <end position="49"/>
    </location>
</feature>
<dbReference type="InterPro" id="IPR007307">
    <property type="entry name" value="Ltv1"/>
</dbReference>
<feature type="region of interest" description="Disordered" evidence="2">
    <location>
        <begin position="100"/>
        <end position="122"/>
    </location>
</feature>
<organism evidence="3">
    <name type="scientific">Dunaliella tertiolecta</name>
    <name type="common">Green alga</name>
    <dbReference type="NCBI Taxonomy" id="3047"/>
    <lineage>
        <taxon>Eukaryota</taxon>
        <taxon>Viridiplantae</taxon>
        <taxon>Chlorophyta</taxon>
        <taxon>core chlorophytes</taxon>
        <taxon>Chlorophyceae</taxon>
        <taxon>CS clade</taxon>
        <taxon>Chlamydomonadales</taxon>
        <taxon>Dunaliellaceae</taxon>
        <taxon>Dunaliella</taxon>
    </lineage>
</organism>
<feature type="compositionally biased region" description="Polar residues" evidence="2">
    <location>
        <begin position="106"/>
        <end position="116"/>
    </location>
</feature>
<feature type="region of interest" description="Disordered" evidence="2">
    <location>
        <begin position="243"/>
        <end position="306"/>
    </location>
</feature>
<proteinExistence type="inferred from homology"/>
<evidence type="ECO:0000313" key="3">
    <source>
        <dbReference type="EMBL" id="CAE0488044.1"/>
    </source>
</evidence>
<name>A0A7S3QN82_DUNTE</name>
<dbReference type="GO" id="GO:0000056">
    <property type="term" value="P:ribosomal small subunit export from nucleus"/>
    <property type="evidence" value="ECO:0007669"/>
    <property type="project" value="TreeGrafter"/>
</dbReference>
<feature type="compositionally biased region" description="Acidic residues" evidence="2">
    <location>
        <begin position="353"/>
        <end position="374"/>
    </location>
</feature>
<evidence type="ECO:0000256" key="2">
    <source>
        <dbReference type="SAM" id="MobiDB-lite"/>
    </source>
</evidence>
<dbReference type="PANTHER" id="PTHR21531">
    <property type="entry name" value="LOW-TEMPERATURE VIABILITY PROTEIN LTV1-RELATED"/>
    <property type="match status" value="1"/>
</dbReference>
<gene>
    <name evidence="3" type="ORF">DTER00134_LOCUS3107</name>
</gene>
<feature type="compositionally biased region" description="Basic and acidic residues" evidence="2">
    <location>
        <begin position="719"/>
        <end position="758"/>
    </location>
</feature>
<feature type="compositionally biased region" description="Acidic residues" evidence="2">
    <location>
        <begin position="297"/>
        <end position="306"/>
    </location>
</feature>
<dbReference type="GO" id="GO:0030688">
    <property type="term" value="C:preribosome, small subunit precursor"/>
    <property type="evidence" value="ECO:0007669"/>
    <property type="project" value="TreeGrafter"/>
</dbReference>
<evidence type="ECO:0000256" key="1">
    <source>
        <dbReference type="ARBA" id="ARBA00009078"/>
    </source>
</evidence>
<protein>
    <recommendedName>
        <fullName evidence="4">Protein LTV1 homolog</fullName>
    </recommendedName>
</protein>
<feature type="compositionally biased region" description="Gly residues" evidence="2">
    <location>
        <begin position="341"/>
        <end position="352"/>
    </location>
</feature>
<feature type="compositionally biased region" description="Basic residues" evidence="2">
    <location>
        <begin position="267"/>
        <end position="276"/>
    </location>
</feature>
<dbReference type="EMBL" id="HBIP01006108">
    <property type="protein sequence ID" value="CAE0488044.1"/>
    <property type="molecule type" value="Transcribed_RNA"/>
</dbReference>
<dbReference type="GO" id="GO:0042274">
    <property type="term" value="P:ribosomal small subunit biogenesis"/>
    <property type="evidence" value="ECO:0007669"/>
    <property type="project" value="InterPro"/>
</dbReference>